<dbReference type="PANTHER" id="PTHR11905">
    <property type="entry name" value="ADAM A DISINTEGRIN AND METALLOPROTEASE DOMAIN"/>
    <property type="match status" value="1"/>
</dbReference>
<feature type="signal peptide" evidence="7">
    <location>
        <begin position="1"/>
        <end position="33"/>
    </location>
</feature>
<evidence type="ECO:0000313" key="10">
    <source>
        <dbReference type="EMBL" id="RSH86845.1"/>
    </source>
</evidence>
<name>A0A427Y6Y5_9TREE</name>
<dbReference type="CDD" id="cd04271">
    <property type="entry name" value="ZnMc_ADAM_fungal"/>
    <property type="match status" value="1"/>
</dbReference>
<feature type="domain" description="Peptidase M12B" evidence="9">
    <location>
        <begin position="288"/>
        <end position="512"/>
    </location>
</feature>
<dbReference type="GO" id="GO:0046872">
    <property type="term" value="F:metal ion binding"/>
    <property type="evidence" value="ECO:0007669"/>
    <property type="project" value="UniProtKB-KW"/>
</dbReference>
<dbReference type="InterPro" id="IPR001590">
    <property type="entry name" value="Peptidase_M12B"/>
</dbReference>
<evidence type="ECO:0000259" key="9">
    <source>
        <dbReference type="PROSITE" id="PS50215"/>
    </source>
</evidence>
<dbReference type="RefSeq" id="XP_028479630.1">
    <property type="nucleotide sequence ID" value="XM_028620658.1"/>
</dbReference>
<dbReference type="SUPFAM" id="SSF57552">
    <property type="entry name" value="Blood coagulation inhibitor (disintegrin)"/>
    <property type="match status" value="1"/>
</dbReference>
<dbReference type="SUPFAM" id="SSF55486">
    <property type="entry name" value="Metalloproteases ('zincins'), catalytic domain"/>
    <property type="match status" value="1"/>
</dbReference>
<dbReference type="InterPro" id="IPR024079">
    <property type="entry name" value="MetalloPept_cat_dom_sf"/>
</dbReference>
<dbReference type="InterPro" id="IPR034028">
    <property type="entry name" value="ZnMc_ADAM_fungal"/>
</dbReference>
<keyword evidence="7" id="KW-0732">Signal</keyword>
<feature type="active site" evidence="4">
    <location>
        <position position="440"/>
    </location>
</feature>
<dbReference type="Gene3D" id="3.40.390.10">
    <property type="entry name" value="Collagenase (Catalytic Domain)"/>
    <property type="match status" value="1"/>
</dbReference>
<evidence type="ECO:0000256" key="5">
    <source>
        <dbReference type="SAM" id="MobiDB-lite"/>
    </source>
</evidence>
<proteinExistence type="predicted"/>
<evidence type="ECO:0000313" key="11">
    <source>
        <dbReference type="Proteomes" id="UP000279236"/>
    </source>
</evidence>
<feature type="binding site" evidence="4">
    <location>
        <position position="443"/>
    </location>
    <ligand>
        <name>Zn(2+)</name>
        <dbReference type="ChEBI" id="CHEBI:29105"/>
        <note>catalytic</note>
    </ligand>
</feature>
<dbReference type="OrthoDB" id="5951731at2759"/>
<gene>
    <name evidence="10" type="ORF">EHS24_005122</name>
</gene>
<keyword evidence="4" id="KW-0479">Metal-binding</keyword>
<feature type="domain" description="Disintegrin" evidence="8">
    <location>
        <begin position="520"/>
        <end position="607"/>
    </location>
</feature>
<dbReference type="GO" id="GO:0004222">
    <property type="term" value="F:metalloendopeptidase activity"/>
    <property type="evidence" value="ECO:0007669"/>
    <property type="project" value="InterPro"/>
</dbReference>
<evidence type="ECO:0000259" key="8">
    <source>
        <dbReference type="PROSITE" id="PS50214"/>
    </source>
</evidence>
<dbReference type="PANTHER" id="PTHR11905:SF159">
    <property type="entry name" value="ADAM METALLOPROTEASE"/>
    <property type="match status" value="1"/>
</dbReference>
<comment type="caution">
    <text evidence="4">Lacks conserved residue(s) required for the propagation of feature annotation.</text>
</comment>
<dbReference type="Pfam" id="PF00200">
    <property type="entry name" value="Disintegrin"/>
    <property type="match status" value="1"/>
</dbReference>
<comment type="function">
    <text evidence="2">Probable zinc protease.</text>
</comment>
<feature type="region of interest" description="Disordered" evidence="5">
    <location>
        <begin position="771"/>
        <end position="799"/>
    </location>
</feature>
<dbReference type="FunFam" id="4.10.70.10:FF:000003">
    <property type="entry name" value="Disintegrin and metalloproteinase domain-containing protein 17"/>
    <property type="match status" value="1"/>
</dbReference>
<keyword evidence="11" id="KW-1185">Reference proteome</keyword>
<dbReference type="GeneID" id="39589665"/>
<feature type="binding site" evidence="4">
    <location>
        <position position="449"/>
    </location>
    <ligand>
        <name>Zn(2+)</name>
        <dbReference type="ChEBI" id="CHEBI:29105"/>
        <note>catalytic</note>
    </ligand>
</feature>
<dbReference type="InterPro" id="IPR001762">
    <property type="entry name" value="Disintegrin_dom"/>
</dbReference>
<evidence type="ECO:0000256" key="2">
    <source>
        <dbReference type="ARBA" id="ARBA00056552"/>
    </source>
</evidence>
<evidence type="ECO:0000256" key="6">
    <source>
        <dbReference type="SAM" id="Phobius"/>
    </source>
</evidence>
<keyword evidence="6" id="KW-1133">Transmembrane helix</keyword>
<keyword evidence="6" id="KW-0472">Membrane</keyword>
<evidence type="ECO:0000256" key="7">
    <source>
        <dbReference type="SAM" id="SignalP"/>
    </source>
</evidence>
<evidence type="ECO:0000256" key="3">
    <source>
        <dbReference type="ARBA" id="ARBA00074021"/>
    </source>
</evidence>
<comment type="caution">
    <text evidence="10">The sequence shown here is derived from an EMBL/GenBank/DDBJ whole genome shotgun (WGS) entry which is preliminary data.</text>
</comment>
<evidence type="ECO:0000256" key="4">
    <source>
        <dbReference type="PROSITE-ProRule" id="PRU00276"/>
    </source>
</evidence>
<accession>A0A427Y6Y5</accession>
<evidence type="ECO:0000256" key="1">
    <source>
        <dbReference type="ARBA" id="ARBA00023157"/>
    </source>
</evidence>
<dbReference type="GO" id="GO:0006508">
    <property type="term" value="P:proteolysis"/>
    <property type="evidence" value="ECO:0007669"/>
    <property type="project" value="InterPro"/>
</dbReference>
<dbReference type="Proteomes" id="UP000279236">
    <property type="component" value="Unassembled WGS sequence"/>
</dbReference>
<dbReference type="PROSITE" id="PS50214">
    <property type="entry name" value="DISINTEGRIN_2"/>
    <property type="match status" value="1"/>
</dbReference>
<dbReference type="EMBL" id="RSCE01000002">
    <property type="protein sequence ID" value="RSH86845.1"/>
    <property type="molecule type" value="Genomic_DNA"/>
</dbReference>
<feature type="binding site" evidence="4">
    <location>
        <position position="439"/>
    </location>
    <ligand>
        <name>Zn(2+)</name>
        <dbReference type="ChEBI" id="CHEBI:29105"/>
        <note>catalytic</note>
    </ligand>
</feature>
<dbReference type="STRING" id="105984.A0A427Y6Y5"/>
<dbReference type="AlphaFoldDB" id="A0A427Y6Y5"/>
<dbReference type="Pfam" id="PF13688">
    <property type="entry name" value="Reprolysin_5"/>
    <property type="match status" value="1"/>
</dbReference>
<dbReference type="SMART" id="SM00050">
    <property type="entry name" value="DISIN"/>
    <property type="match status" value="1"/>
</dbReference>
<keyword evidence="4" id="KW-0862">Zinc</keyword>
<dbReference type="InterPro" id="IPR036436">
    <property type="entry name" value="Disintegrin_dom_sf"/>
</dbReference>
<reference evidence="10 11" key="1">
    <citation type="submission" date="2018-11" db="EMBL/GenBank/DDBJ databases">
        <title>Genome sequence of Apiotrichum porosum DSM 27194.</title>
        <authorList>
            <person name="Aliyu H."/>
            <person name="Gorte O."/>
            <person name="Ochsenreither K."/>
        </authorList>
    </citation>
    <scope>NUCLEOTIDE SEQUENCE [LARGE SCALE GENOMIC DNA]</scope>
    <source>
        <strain evidence="10 11">DSM 27194</strain>
    </source>
</reference>
<feature type="compositionally biased region" description="Polar residues" evidence="5">
    <location>
        <begin position="772"/>
        <end position="792"/>
    </location>
</feature>
<dbReference type="Gene3D" id="4.10.70.10">
    <property type="entry name" value="Disintegrin domain"/>
    <property type="match status" value="1"/>
</dbReference>
<organism evidence="10 11">
    <name type="scientific">Apiotrichum porosum</name>
    <dbReference type="NCBI Taxonomy" id="105984"/>
    <lineage>
        <taxon>Eukaryota</taxon>
        <taxon>Fungi</taxon>
        <taxon>Dikarya</taxon>
        <taxon>Basidiomycota</taxon>
        <taxon>Agaricomycotina</taxon>
        <taxon>Tremellomycetes</taxon>
        <taxon>Trichosporonales</taxon>
        <taxon>Trichosporonaceae</taxon>
        <taxon>Apiotrichum</taxon>
    </lineage>
</organism>
<feature type="chain" id="PRO_5019199663" description="Disintegrin and metalloproteinase domain-containing protein B" evidence="7">
    <location>
        <begin position="34"/>
        <end position="857"/>
    </location>
</feature>
<sequence>MSRPSRTRAIARWTALPLLLLVAVVILAASATARSPPPPPVSRVHHPERSSLRILPRGGANGLSARSRFAPSPKSLRHDDTLLLTVSVPSLLSFDVNLLLNPTEHLLHPNAQVTFESTGESIPLRAEDWRLYNGQVIRPHWVERTWVEEAAGMGRNPGAVLGRASVMVHEVGDNDVVWEGVFTVLGTTYNVMTRENYRRVKTADDANPTPFGDDLVIFSDADMVPRNGSGPAQSCSHDNLAFNVDVNHPVRRSLAADIFERSDMGGTAPSTNYINDINSTTGCPTSQQIVYMGVAVDCNYVGEYGTAEAARTKVLNNWNSITALYKSTFKISLGITEIVVMDATCPSTAPSTAEWNTNCSASVTLDDRLSLFSTWRGNRSDDGIGLWTLMTACQTDTEVGVAWLGQVCTTDANTQTDGTIVSGTGVASYSKTEWNIIAHEIGHGFGAIHDCESGCSLSGSCCPYSTSSCDANGAYIMNPTTGSTETTFSACTLGNVCTFLGSNSKSCIVTPDSSHTIISLNQCGNGIVEDGEDCDPGSNSTSSCCTSDCKFTSGAVCDPSNSACCTDSCGYAASTVVCRASINSICDQAEYCTGTNATCPTDVTAADGTSCGSDGLACASGHCTSLNAQCVAAGTSLNLTTACGQRNDKTCMVVCKTPNATNMCTELQTVLIDGSPCGYGGHCYSGVCKAGSWQDTFKAWYRQNLNISIPVTIAVGLIVLFILYSISRCICGCFRPRTKAMPMTRTNGRGGRDVVTAPPLVATYQPIDPNMHSRQQSLGLSPTSPAGGNTNDGHAMGQLGGYHDPYSNVNVGYGAPYGGQPGGGNNGWVDAEQYNGPSYPDDYRRQWSGAPNAAAGH</sequence>
<keyword evidence="6" id="KW-0812">Transmembrane</keyword>
<dbReference type="PROSITE" id="PS50215">
    <property type="entry name" value="ADAM_MEPRO"/>
    <property type="match status" value="1"/>
</dbReference>
<protein>
    <recommendedName>
        <fullName evidence="3">Disintegrin and metalloproteinase domain-containing protein B</fullName>
    </recommendedName>
</protein>
<feature type="region of interest" description="Disordered" evidence="5">
    <location>
        <begin position="32"/>
        <end position="74"/>
    </location>
</feature>
<feature type="region of interest" description="Disordered" evidence="5">
    <location>
        <begin position="824"/>
        <end position="857"/>
    </location>
</feature>
<feature type="transmembrane region" description="Helical" evidence="6">
    <location>
        <begin position="707"/>
        <end position="727"/>
    </location>
</feature>
<keyword evidence="1" id="KW-1015">Disulfide bond</keyword>